<feature type="chain" id="PRO_5007309994" evidence="1">
    <location>
        <begin position="21"/>
        <end position="76"/>
    </location>
</feature>
<keyword evidence="3" id="KW-1185">Reference proteome</keyword>
<gene>
    <name evidence="2" type="primary">AUGUSTUS-3.0.2_15738</name>
    <name evidence="2" type="ORF">TcasGA2_TC015738</name>
</gene>
<dbReference type="AlphaFoldDB" id="D2A3R2"/>
<dbReference type="InParanoid" id="D2A3R2"/>
<dbReference type="HOGENOM" id="CLU_2690995_0_0_1"/>
<reference evidence="2 3" key="2">
    <citation type="journal article" date="2010" name="Nucleic Acids Res.">
        <title>BeetleBase in 2010: revisions to provide comprehensive genomic information for Tribolium castaneum.</title>
        <authorList>
            <person name="Kim H.S."/>
            <person name="Murphy T."/>
            <person name="Xia J."/>
            <person name="Caragea D."/>
            <person name="Park Y."/>
            <person name="Beeman R.W."/>
            <person name="Lorenzen M.D."/>
            <person name="Butcher S."/>
            <person name="Manak J.R."/>
            <person name="Brown S.J."/>
        </authorList>
    </citation>
    <scope>GENOME REANNOTATION</scope>
    <source>
        <strain evidence="2 3">Georgia GA2</strain>
    </source>
</reference>
<keyword evidence="1" id="KW-0732">Signal</keyword>
<reference evidence="2 3" key="1">
    <citation type="journal article" date="2008" name="Nature">
        <title>The genome of the model beetle and pest Tribolium castaneum.</title>
        <authorList>
            <consortium name="Tribolium Genome Sequencing Consortium"/>
            <person name="Richards S."/>
            <person name="Gibbs R.A."/>
            <person name="Weinstock G.M."/>
            <person name="Brown S.J."/>
            <person name="Denell R."/>
            <person name="Beeman R.W."/>
            <person name="Gibbs R."/>
            <person name="Beeman R.W."/>
            <person name="Brown S.J."/>
            <person name="Bucher G."/>
            <person name="Friedrich M."/>
            <person name="Grimmelikhuijzen C.J."/>
            <person name="Klingler M."/>
            <person name="Lorenzen M."/>
            <person name="Richards S."/>
            <person name="Roth S."/>
            <person name="Schroder R."/>
            <person name="Tautz D."/>
            <person name="Zdobnov E.M."/>
            <person name="Muzny D."/>
            <person name="Gibbs R.A."/>
            <person name="Weinstock G.M."/>
            <person name="Attaway T."/>
            <person name="Bell S."/>
            <person name="Buhay C.J."/>
            <person name="Chandrabose M.N."/>
            <person name="Chavez D."/>
            <person name="Clerk-Blankenburg K.P."/>
            <person name="Cree A."/>
            <person name="Dao M."/>
            <person name="Davis C."/>
            <person name="Chacko J."/>
            <person name="Dinh H."/>
            <person name="Dugan-Rocha S."/>
            <person name="Fowler G."/>
            <person name="Garner T.T."/>
            <person name="Garnes J."/>
            <person name="Gnirke A."/>
            <person name="Hawes A."/>
            <person name="Hernandez J."/>
            <person name="Hines S."/>
            <person name="Holder M."/>
            <person name="Hume J."/>
            <person name="Jhangiani S.N."/>
            <person name="Joshi V."/>
            <person name="Khan Z.M."/>
            <person name="Jackson L."/>
            <person name="Kovar C."/>
            <person name="Kowis A."/>
            <person name="Lee S."/>
            <person name="Lewis L.R."/>
            <person name="Margolis J."/>
            <person name="Morgan M."/>
            <person name="Nazareth L.V."/>
            <person name="Nguyen N."/>
            <person name="Okwuonu G."/>
            <person name="Parker D."/>
            <person name="Richards S."/>
            <person name="Ruiz S.J."/>
            <person name="Santibanez J."/>
            <person name="Savard J."/>
            <person name="Scherer S.E."/>
            <person name="Schneider B."/>
            <person name="Sodergren E."/>
            <person name="Tautz D."/>
            <person name="Vattahil S."/>
            <person name="Villasana D."/>
            <person name="White C.S."/>
            <person name="Wright R."/>
            <person name="Park Y."/>
            <person name="Beeman R.W."/>
            <person name="Lord J."/>
            <person name="Oppert B."/>
            <person name="Lorenzen M."/>
            <person name="Brown S."/>
            <person name="Wang L."/>
            <person name="Savard J."/>
            <person name="Tautz D."/>
            <person name="Richards S."/>
            <person name="Weinstock G."/>
            <person name="Gibbs R.A."/>
            <person name="Liu Y."/>
            <person name="Worley K."/>
            <person name="Weinstock G."/>
            <person name="Elsik C.G."/>
            <person name="Reese J.T."/>
            <person name="Elhaik E."/>
            <person name="Landan G."/>
            <person name="Graur D."/>
            <person name="Arensburger P."/>
            <person name="Atkinson P."/>
            <person name="Beeman R.W."/>
            <person name="Beidler J."/>
            <person name="Brown S.J."/>
            <person name="Demuth J.P."/>
            <person name="Drury D.W."/>
            <person name="Du Y.Z."/>
            <person name="Fujiwara H."/>
            <person name="Lorenzen M."/>
            <person name="Maselli V."/>
            <person name="Osanai M."/>
            <person name="Park Y."/>
            <person name="Robertson H.M."/>
            <person name="Tu Z."/>
            <person name="Wang J.J."/>
            <person name="Wang S."/>
            <person name="Richards S."/>
            <person name="Song H."/>
            <person name="Zhang L."/>
            <person name="Sodergren E."/>
            <person name="Werner D."/>
            <person name="Stanke M."/>
            <person name="Morgenstern B."/>
            <person name="Solovyev V."/>
            <person name="Kosarev P."/>
            <person name="Brown G."/>
            <person name="Chen H.C."/>
            <person name="Ermolaeva O."/>
            <person name="Hlavina W."/>
            <person name="Kapustin Y."/>
            <person name="Kiryutin B."/>
            <person name="Kitts P."/>
            <person name="Maglott D."/>
            <person name="Pruitt K."/>
            <person name="Sapojnikov V."/>
            <person name="Souvorov A."/>
            <person name="Mackey A.J."/>
            <person name="Waterhouse R.M."/>
            <person name="Wyder S."/>
            <person name="Zdobnov E.M."/>
            <person name="Zdobnov E.M."/>
            <person name="Wyder S."/>
            <person name="Kriventseva E.V."/>
            <person name="Kadowaki T."/>
            <person name="Bork P."/>
            <person name="Aranda M."/>
            <person name="Bao R."/>
            <person name="Beermann A."/>
            <person name="Berns N."/>
            <person name="Bolognesi R."/>
            <person name="Bonneton F."/>
            <person name="Bopp D."/>
            <person name="Brown S.J."/>
            <person name="Bucher G."/>
            <person name="Butts T."/>
            <person name="Chaumot A."/>
            <person name="Denell R.E."/>
            <person name="Ferrier D.E."/>
            <person name="Friedrich M."/>
            <person name="Gordon C.M."/>
            <person name="Jindra M."/>
            <person name="Klingler M."/>
            <person name="Lan Q."/>
            <person name="Lattorff H.M."/>
            <person name="Laudet V."/>
            <person name="von Levetsow C."/>
            <person name="Liu Z."/>
            <person name="Lutz R."/>
            <person name="Lynch J.A."/>
            <person name="da Fonseca R.N."/>
            <person name="Posnien N."/>
            <person name="Reuter R."/>
            <person name="Roth S."/>
            <person name="Savard J."/>
            <person name="Schinko J.B."/>
            <person name="Schmitt C."/>
            <person name="Schoppmeier M."/>
            <person name="Schroder R."/>
            <person name="Shippy T.D."/>
            <person name="Simonnet F."/>
            <person name="Marques-Souza H."/>
            <person name="Tautz D."/>
            <person name="Tomoyasu Y."/>
            <person name="Trauner J."/>
            <person name="Van der Zee M."/>
            <person name="Vervoort M."/>
            <person name="Wittkopp N."/>
            <person name="Wimmer E.A."/>
            <person name="Yang X."/>
            <person name="Jones A.K."/>
            <person name="Sattelle D.B."/>
            <person name="Ebert P.R."/>
            <person name="Nelson D."/>
            <person name="Scott J.G."/>
            <person name="Beeman R.W."/>
            <person name="Muthukrishnan S."/>
            <person name="Kramer K.J."/>
            <person name="Arakane Y."/>
            <person name="Beeman R.W."/>
            <person name="Zhu Q."/>
            <person name="Hogenkamp D."/>
            <person name="Dixit R."/>
            <person name="Oppert B."/>
            <person name="Jiang H."/>
            <person name="Zou Z."/>
            <person name="Marshall J."/>
            <person name="Elpidina E."/>
            <person name="Vinokurov K."/>
            <person name="Oppert C."/>
            <person name="Zou Z."/>
            <person name="Evans J."/>
            <person name="Lu Z."/>
            <person name="Zhao P."/>
            <person name="Sumathipala N."/>
            <person name="Altincicek B."/>
            <person name="Vilcinskas A."/>
            <person name="Williams M."/>
            <person name="Hultmark D."/>
            <person name="Hetru C."/>
            <person name="Jiang H."/>
            <person name="Grimmelikhuijzen C.J."/>
            <person name="Hauser F."/>
            <person name="Cazzamali G."/>
            <person name="Williamson M."/>
            <person name="Park Y."/>
            <person name="Li B."/>
            <person name="Tanaka Y."/>
            <person name="Predel R."/>
            <person name="Neupert S."/>
            <person name="Schachtner J."/>
            <person name="Verleyen P."/>
            <person name="Raible F."/>
            <person name="Bork P."/>
            <person name="Friedrich M."/>
            <person name="Walden K.K."/>
            <person name="Robertson H.M."/>
            <person name="Angeli S."/>
            <person name="Foret S."/>
            <person name="Bucher G."/>
            <person name="Schuetz S."/>
            <person name="Maleszka R."/>
            <person name="Wimmer E.A."/>
            <person name="Beeman R.W."/>
            <person name="Lorenzen M."/>
            <person name="Tomoyasu Y."/>
            <person name="Miller S.C."/>
            <person name="Grossmann D."/>
            <person name="Bucher G."/>
        </authorList>
    </citation>
    <scope>NUCLEOTIDE SEQUENCE [LARGE SCALE GENOMIC DNA]</scope>
    <source>
        <strain evidence="2 3">Georgia GA2</strain>
    </source>
</reference>
<evidence type="ECO:0000313" key="2">
    <source>
        <dbReference type="EMBL" id="EFA05550.2"/>
    </source>
</evidence>
<dbReference type="Proteomes" id="UP000007266">
    <property type="component" value="Linkage group 6"/>
</dbReference>
<name>D2A3R2_TRICA</name>
<evidence type="ECO:0000313" key="3">
    <source>
        <dbReference type="Proteomes" id="UP000007266"/>
    </source>
</evidence>
<protein>
    <submittedName>
        <fullName evidence="2">Uncharacterized protein</fullName>
    </submittedName>
</protein>
<evidence type="ECO:0000256" key="1">
    <source>
        <dbReference type="SAM" id="SignalP"/>
    </source>
</evidence>
<dbReference type="EMBL" id="KQ971348">
    <property type="protein sequence ID" value="EFA05550.2"/>
    <property type="molecule type" value="Genomic_DNA"/>
</dbReference>
<accession>D2A3R2</accession>
<proteinExistence type="predicted"/>
<feature type="signal peptide" evidence="1">
    <location>
        <begin position="1"/>
        <end position="20"/>
    </location>
</feature>
<sequence length="76" mass="8992">MKTNLFSLFLIVILISMCKAIFREDDEESGNPLTRALPRPAFPPEEEPFDIYLNYPKDVANIENMYLKCEWYENDE</sequence>
<organism evidence="2 3">
    <name type="scientific">Tribolium castaneum</name>
    <name type="common">Red flour beetle</name>
    <dbReference type="NCBI Taxonomy" id="7070"/>
    <lineage>
        <taxon>Eukaryota</taxon>
        <taxon>Metazoa</taxon>
        <taxon>Ecdysozoa</taxon>
        <taxon>Arthropoda</taxon>
        <taxon>Hexapoda</taxon>
        <taxon>Insecta</taxon>
        <taxon>Pterygota</taxon>
        <taxon>Neoptera</taxon>
        <taxon>Endopterygota</taxon>
        <taxon>Coleoptera</taxon>
        <taxon>Polyphaga</taxon>
        <taxon>Cucujiformia</taxon>
        <taxon>Tenebrionidae</taxon>
        <taxon>Tenebrionidae incertae sedis</taxon>
        <taxon>Tribolium</taxon>
    </lineage>
</organism>